<feature type="domain" description="Solute-binding protein family 5" evidence="4">
    <location>
        <begin position="103"/>
        <end position="509"/>
    </location>
</feature>
<dbReference type="InterPro" id="IPR030678">
    <property type="entry name" value="Peptide/Ni-bd"/>
</dbReference>
<sequence length="636" mass="71383">MWSRAGALGAGMAFALALAFNPAAALEYKETESLGRTHDAAALPPVAERLPREPLVVDLQAQGREIGKHGGDLETLIGRAKDARLINVWGYARLVGYDGKLNLVPDILESVEVEDDRVFTLHLREGHKWSDGEPFTSEDIRYWWDDIVNEPSLTPSGPDPFMLVDGKPPTFEVIDETTVRFSWDGPNPLFLPTLAAARDPFIYRPAHYLRQFHTRYGDEAKIQELVDKYRASSWAAVHNGMDEMYDATNPDLPTLQPWVLESDGDGQRFVMVRNPYYHRVDTAGQQLPYIDRIVMSVADGRLVATKTQAGESDLQARGLSLSDATVLKRGEADQHYKTLLWPLSYASQVALYPNLTVKDPEWRKLLRDARFRHALSLAINRDHINRAIYLGLGKPGNNTVLPESPLFEEKFRIEHATLDIEGANKRLDDLGLAKRNAEGIRLMPSGRPLEIIVETAGESQEQLDVLELIAGDWKKIGIALYAKPSQRDVIFNRALSGDLVMGVWSGWDNGIATADMAPDELAPVHGDSSLLWPAWGDYWESKAASGEPVDYPPAQELLDLYKRWLSSGSDAERREIWKKMLEIHARETLIIGIVNGVRQPVVVSDHVRNVPVDAFYGWDPGAQFGIWRMDEFFMTN</sequence>
<comment type="similarity">
    <text evidence="2">Belongs to the bacterial solute-binding protein 5 family.</text>
</comment>
<organism evidence="5 6">
    <name type="scientific">Microbaculum marinum</name>
    <dbReference type="NCBI Taxonomy" id="1764581"/>
    <lineage>
        <taxon>Bacteria</taxon>
        <taxon>Pseudomonadati</taxon>
        <taxon>Pseudomonadota</taxon>
        <taxon>Alphaproteobacteria</taxon>
        <taxon>Hyphomicrobiales</taxon>
        <taxon>Tepidamorphaceae</taxon>
        <taxon>Microbaculum</taxon>
    </lineage>
</organism>
<comment type="caution">
    <text evidence="5">The sequence shown here is derived from an EMBL/GenBank/DDBJ whole genome shotgun (WGS) entry which is preliminary data.</text>
</comment>
<dbReference type="GO" id="GO:0043190">
    <property type="term" value="C:ATP-binding cassette (ABC) transporter complex"/>
    <property type="evidence" value="ECO:0007669"/>
    <property type="project" value="InterPro"/>
</dbReference>
<dbReference type="InterPro" id="IPR039424">
    <property type="entry name" value="SBP_5"/>
</dbReference>
<dbReference type="PIRSF" id="PIRSF002741">
    <property type="entry name" value="MppA"/>
    <property type="match status" value="1"/>
</dbReference>
<dbReference type="GO" id="GO:0015833">
    <property type="term" value="P:peptide transport"/>
    <property type="evidence" value="ECO:0007669"/>
    <property type="project" value="TreeGrafter"/>
</dbReference>
<name>A0AAW9RRJ5_9HYPH</name>
<dbReference type="EMBL" id="JAZHOF010000005">
    <property type="protein sequence ID" value="MEJ8572416.1"/>
    <property type="molecule type" value="Genomic_DNA"/>
</dbReference>
<evidence type="ECO:0000256" key="2">
    <source>
        <dbReference type="ARBA" id="ARBA00005695"/>
    </source>
</evidence>
<reference evidence="5 6" key="1">
    <citation type="submission" date="2024-02" db="EMBL/GenBank/DDBJ databases">
        <title>Genome analysis and characterization of Microbaculum marinisediminis sp. nov., isolated from marine sediment.</title>
        <authorList>
            <person name="Du Z.-J."/>
            <person name="Ye Y.-Q."/>
            <person name="Zhang Z.-R."/>
            <person name="Yuan S.-M."/>
            <person name="Zhang X.-Y."/>
        </authorList>
    </citation>
    <scope>NUCLEOTIDE SEQUENCE [LARGE SCALE GENOMIC DNA]</scope>
    <source>
        <strain evidence="5 6">SDUM1044001</strain>
    </source>
</reference>
<dbReference type="PANTHER" id="PTHR30290:SF62">
    <property type="entry name" value="OLIGOPEPTIDE ABC TRANSPORTER, PERIPLASMIC OLIGOPEPTIDE-BINDING PROTEIN"/>
    <property type="match status" value="1"/>
</dbReference>
<comment type="subcellular location">
    <subcellularLocation>
        <location evidence="1">Periplasm</location>
    </subcellularLocation>
</comment>
<accession>A0AAW9RRJ5</accession>
<evidence type="ECO:0000313" key="6">
    <source>
        <dbReference type="Proteomes" id="UP001378188"/>
    </source>
</evidence>
<dbReference type="Pfam" id="PF00496">
    <property type="entry name" value="SBP_bac_5"/>
    <property type="match status" value="1"/>
</dbReference>
<protein>
    <submittedName>
        <fullName evidence="5">ABC transporter substrate-binding protein</fullName>
    </submittedName>
</protein>
<dbReference type="SUPFAM" id="SSF53850">
    <property type="entry name" value="Periplasmic binding protein-like II"/>
    <property type="match status" value="1"/>
</dbReference>
<dbReference type="RefSeq" id="WP_340330119.1">
    <property type="nucleotide sequence ID" value="NZ_JAZHOF010000005.1"/>
</dbReference>
<dbReference type="InterPro" id="IPR000914">
    <property type="entry name" value="SBP_5_dom"/>
</dbReference>
<evidence type="ECO:0000256" key="1">
    <source>
        <dbReference type="ARBA" id="ARBA00004418"/>
    </source>
</evidence>
<feature type="signal peptide" evidence="3">
    <location>
        <begin position="1"/>
        <end position="25"/>
    </location>
</feature>
<dbReference type="Gene3D" id="3.10.105.10">
    <property type="entry name" value="Dipeptide-binding Protein, Domain 3"/>
    <property type="match status" value="1"/>
</dbReference>
<dbReference type="AlphaFoldDB" id="A0AAW9RRJ5"/>
<dbReference type="CDD" id="cd08500">
    <property type="entry name" value="PBP2_NikA_DppA_OppA_like_4"/>
    <property type="match status" value="1"/>
</dbReference>
<dbReference type="Gene3D" id="3.40.190.10">
    <property type="entry name" value="Periplasmic binding protein-like II"/>
    <property type="match status" value="1"/>
</dbReference>
<dbReference type="GO" id="GO:1904680">
    <property type="term" value="F:peptide transmembrane transporter activity"/>
    <property type="evidence" value="ECO:0007669"/>
    <property type="project" value="TreeGrafter"/>
</dbReference>
<keyword evidence="6" id="KW-1185">Reference proteome</keyword>
<dbReference type="GO" id="GO:0030288">
    <property type="term" value="C:outer membrane-bounded periplasmic space"/>
    <property type="evidence" value="ECO:0007669"/>
    <property type="project" value="UniProtKB-ARBA"/>
</dbReference>
<proteinExistence type="inferred from homology"/>
<evidence type="ECO:0000256" key="3">
    <source>
        <dbReference type="SAM" id="SignalP"/>
    </source>
</evidence>
<dbReference type="PANTHER" id="PTHR30290">
    <property type="entry name" value="PERIPLASMIC BINDING COMPONENT OF ABC TRANSPORTER"/>
    <property type="match status" value="1"/>
</dbReference>
<feature type="chain" id="PRO_5043847010" evidence="3">
    <location>
        <begin position="26"/>
        <end position="636"/>
    </location>
</feature>
<evidence type="ECO:0000313" key="5">
    <source>
        <dbReference type="EMBL" id="MEJ8572416.1"/>
    </source>
</evidence>
<dbReference type="Proteomes" id="UP001378188">
    <property type="component" value="Unassembled WGS sequence"/>
</dbReference>
<keyword evidence="3" id="KW-0732">Signal</keyword>
<gene>
    <name evidence="5" type="ORF">V3328_13075</name>
</gene>
<evidence type="ECO:0000259" key="4">
    <source>
        <dbReference type="Pfam" id="PF00496"/>
    </source>
</evidence>